<keyword evidence="2" id="KW-1185">Reference proteome</keyword>
<evidence type="ECO:0000313" key="2">
    <source>
        <dbReference type="Proteomes" id="UP001085076"/>
    </source>
</evidence>
<reference evidence="1" key="2">
    <citation type="journal article" date="2022" name="Hortic Res">
        <title>The genome of Dioscorea zingiberensis sheds light on the biosynthesis, origin and evolution of the medicinally important diosgenin saponins.</title>
        <authorList>
            <person name="Li Y."/>
            <person name="Tan C."/>
            <person name="Li Z."/>
            <person name="Guo J."/>
            <person name="Li S."/>
            <person name="Chen X."/>
            <person name="Wang C."/>
            <person name="Dai X."/>
            <person name="Yang H."/>
            <person name="Song W."/>
            <person name="Hou L."/>
            <person name="Xu J."/>
            <person name="Tong Z."/>
            <person name="Xu A."/>
            <person name="Yuan X."/>
            <person name="Wang W."/>
            <person name="Yang Q."/>
            <person name="Chen L."/>
            <person name="Sun Z."/>
            <person name="Wang K."/>
            <person name="Pan B."/>
            <person name="Chen J."/>
            <person name="Bao Y."/>
            <person name="Liu F."/>
            <person name="Qi X."/>
            <person name="Gang D.R."/>
            <person name="Wen J."/>
            <person name="Li J."/>
        </authorList>
    </citation>
    <scope>NUCLEOTIDE SEQUENCE</scope>
    <source>
        <strain evidence="1">Dzin_1.0</strain>
    </source>
</reference>
<accession>A0A9D5CVI1</accession>
<sequence>MPEPTEVFTVDDDHGILMTQRAEERTEGMDNNDPRQGMPSEIKQFLLLFIHVKNVVLKFTRRSLLECLCLYLSALQCAARQIRQKGTLSCN</sequence>
<gene>
    <name evidence="1" type="ORF">J5N97_015328</name>
</gene>
<evidence type="ECO:0000313" key="1">
    <source>
        <dbReference type="EMBL" id="KAJ0979854.1"/>
    </source>
</evidence>
<name>A0A9D5CVI1_9LILI</name>
<dbReference type="AlphaFoldDB" id="A0A9D5CVI1"/>
<organism evidence="1 2">
    <name type="scientific">Dioscorea zingiberensis</name>
    <dbReference type="NCBI Taxonomy" id="325984"/>
    <lineage>
        <taxon>Eukaryota</taxon>
        <taxon>Viridiplantae</taxon>
        <taxon>Streptophyta</taxon>
        <taxon>Embryophyta</taxon>
        <taxon>Tracheophyta</taxon>
        <taxon>Spermatophyta</taxon>
        <taxon>Magnoliopsida</taxon>
        <taxon>Liliopsida</taxon>
        <taxon>Dioscoreales</taxon>
        <taxon>Dioscoreaceae</taxon>
        <taxon>Dioscorea</taxon>
    </lineage>
</organism>
<dbReference type="Proteomes" id="UP001085076">
    <property type="component" value="Miscellaneous, Linkage group lg03"/>
</dbReference>
<protein>
    <submittedName>
        <fullName evidence="1">Uncharacterized protein</fullName>
    </submittedName>
</protein>
<reference evidence="1" key="1">
    <citation type="submission" date="2021-03" db="EMBL/GenBank/DDBJ databases">
        <authorList>
            <person name="Li Z."/>
            <person name="Yang C."/>
        </authorList>
    </citation>
    <scope>NUCLEOTIDE SEQUENCE</scope>
    <source>
        <strain evidence="1">Dzin_1.0</strain>
        <tissue evidence="1">Leaf</tissue>
    </source>
</reference>
<proteinExistence type="predicted"/>
<comment type="caution">
    <text evidence="1">The sequence shown here is derived from an EMBL/GenBank/DDBJ whole genome shotgun (WGS) entry which is preliminary data.</text>
</comment>
<dbReference type="EMBL" id="JAGGNH010000003">
    <property type="protein sequence ID" value="KAJ0979854.1"/>
    <property type="molecule type" value="Genomic_DNA"/>
</dbReference>